<sequence>MNILKKDNRFYLISMLSALVLCVLWVVFVKTVPYSDFNYYYDLAKKIADGGSFGDTYTSVGYSIILGFIFSIFGKSIIVGEIFNLILTAIIYLLMYNLLKKINLSETRKKIIFTIFIFFPTNIFYNSIIGVEILFTMLLLLITNIYFSNNKFKYVFIGILAGVENMIKPFFIVFFFALFLVEIIIDKKLLKPMVNSLIVLILTCVVTAPMVYRNTKLVGQFTYVSNNNGIVLYINNNSQNTKGRWMAAADVENSIVSTNKYKEANMTQKNKMLSAAAKKWIKNHPKQFLILGFKRLFNTYFVGDDILFTYNQAGLDNAIQIILLIYTNIVRNIIFVPGIIAIILFSIKVIKMLLNRKGNEIDRFSLYAVVIFYMFTSMYFITEGQGRYAFPFIFIVIYFFCSWRNTLKIRAKH</sequence>
<evidence type="ECO:0000256" key="3">
    <source>
        <dbReference type="ARBA" id="ARBA00022676"/>
    </source>
</evidence>
<keyword evidence="10" id="KW-1185">Reference proteome</keyword>
<reference evidence="9 10" key="1">
    <citation type="journal article" date="2015" name="Genome Announc.">
        <title>Draft Genome Sequence of Clostridium tyrobutyricum Strain DIVETGP, Isolated from Cow's Milk for Grana Padano Production.</title>
        <authorList>
            <person name="Soggiu A."/>
            <person name="Piras C."/>
            <person name="Gaiarsa S."/>
            <person name="Sassera D."/>
            <person name="Roncada P."/>
            <person name="Bendixen E."/>
            <person name="Brasca M."/>
            <person name="Bonizzi L."/>
        </authorList>
    </citation>
    <scope>NUCLEOTIDE SEQUENCE [LARGE SCALE GENOMIC DNA]</scope>
    <source>
        <strain evidence="9 10">DIVETGP</strain>
    </source>
</reference>
<feature type="transmembrane region" description="Helical" evidence="8">
    <location>
        <begin position="364"/>
        <end position="382"/>
    </location>
</feature>
<feature type="transmembrane region" description="Helical" evidence="8">
    <location>
        <begin position="193"/>
        <end position="212"/>
    </location>
</feature>
<feature type="transmembrane region" description="Helical" evidence="8">
    <location>
        <begin position="318"/>
        <end position="344"/>
    </location>
</feature>
<dbReference type="GeneID" id="29420431"/>
<dbReference type="AlphaFoldDB" id="W6NK32"/>
<comment type="caution">
    <text evidence="9">The sequence shown here is derived from an EMBL/GenBank/DDBJ whole genome shotgun (WGS) entry which is preliminary data.</text>
</comment>
<keyword evidence="6 8" id="KW-1133">Transmembrane helix</keyword>
<dbReference type="PANTHER" id="PTHR33908">
    <property type="entry name" value="MANNOSYLTRANSFERASE YKCB-RELATED"/>
    <property type="match status" value="1"/>
</dbReference>
<evidence type="ECO:0000313" key="10">
    <source>
        <dbReference type="Proteomes" id="UP000019482"/>
    </source>
</evidence>
<feature type="transmembrane region" description="Helical" evidence="8">
    <location>
        <begin position="77"/>
        <end position="99"/>
    </location>
</feature>
<dbReference type="Proteomes" id="UP000019482">
    <property type="component" value="Unassembled WGS sequence"/>
</dbReference>
<keyword evidence="7 8" id="KW-0472">Membrane</keyword>
<dbReference type="GO" id="GO:0005886">
    <property type="term" value="C:plasma membrane"/>
    <property type="evidence" value="ECO:0007669"/>
    <property type="project" value="UniProtKB-SubCell"/>
</dbReference>
<evidence type="ECO:0000256" key="6">
    <source>
        <dbReference type="ARBA" id="ARBA00022989"/>
    </source>
</evidence>
<evidence type="ECO:0000256" key="8">
    <source>
        <dbReference type="SAM" id="Phobius"/>
    </source>
</evidence>
<gene>
    <name evidence="9" type="ORF">CTDIVETGP_2332</name>
</gene>
<dbReference type="EMBL" id="CBXI010000040">
    <property type="protein sequence ID" value="CDL92262.1"/>
    <property type="molecule type" value="Genomic_DNA"/>
</dbReference>
<evidence type="ECO:0000313" key="9">
    <source>
        <dbReference type="EMBL" id="CDL92262.1"/>
    </source>
</evidence>
<evidence type="ECO:0000256" key="5">
    <source>
        <dbReference type="ARBA" id="ARBA00022692"/>
    </source>
</evidence>
<evidence type="ECO:0000256" key="2">
    <source>
        <dbReference type="ARBA" id="ARBA00022475"/>
    </source>
</evidence>
<keyword evidence="3" id="KW-0328">Glycosyltransferase</keyword>
<feature type="transmembrane region" description="Helical" evidence="8">
    <location>
        <begin position="111"/>
        <end position="142"/>
    </location>
</feature>
<organism evidence="9 10">
    <name type="scientific">Clostridium tyrobutyricum DIVETGP</name>
    <dbReference type="NCBI Taxonomy" id="1408889"/>
    <lineage>
        <taxon>Bacteria</taxon>
        <taxon>Bacillati</taxon>
        <taxon>Bacillota</taxon>
        <taxon>Clostridia</taxon>
        <taxon>Eubacteriales</taxon>
        <taxon>Clostridiaceae</taxon>
        <taxon>Clostridium</taxon>
    </lineage>
</organism>
<dbReference type="InterPro" id="IPR050297">
    <property type="entry name" value="LipidA_mod_glycosyltrf_83"/>
</dbReference>
<name>W6NK32_CLOTY</name>
<dbReference type="PANTHER" id="PTHR33908:SF11">
    <property type="entry name" value="MEMBRANE PROTEIN"/>
    <property type="match status" value="1"/>
</dbReference>
<evidence type="ECO:0000256" key="7">
    <source>
        <dbReference type="ARBA" id="ARBA00023136"/>
    </source>
</evidence>
<feature type="transmembrane region" description="Helical" evidence="8">
    <location>
        <begin position="154"/>
        <end position="181"/>
    </location>
</feature>
<proteinExistence type="predicted"/>
<comment type="subcellular location">
    <subcellularLocation>
        <location evidence="1">Cell membrane</location>
        <topology evidence="1">Multi-pass membrane protein</topology>
    </subcellularLocation>
</comment>
<protein>
    <submittedName>
        <fullName evidence="9">Transporter</fullName>
    </submittedName>
</protein>
<keyword evidence="2" id="KW-1003">Cell membrane</keyword>
<evidence type="ECO:0000256" key="1">
    <source>
        <dbReference type="ARBA" id="ARBA00004651"/>
    </source>
</evidence>
<dbReference type="GO" id="GO:0016763">
    <property type="term" value="F:pentosyltransferase activity"/>
    <property type="evidence" value="ECO:0007669"/>
    <property type="project" value="TreeGrafter"/>
</dbReference>
<feature type="transmembrane region" description="Helical" evidence="8">
    <location>
        <begin position="388"/>
        <end position="407"/>
    </location>
</feature>
<dbReference type="GO" id="GO:0009103">
    <property type="term" value="P:lipopolysaccharide biosynthetic process"/>
    <property type="evidence" value="ECO:0007669"/>
    <property type="project" value="UniProtKB-ARBA"/>
</dbReference>
<evidence type="ECO:0000256" key="4">
    <source>
        <dbReference type="ARBA" id="ARBA00022679"/>
    </source>
</evidence>
<dbReference type="RefSeq" id="WP_017895120.1">
    <property type="nucleotide sequence ID" value="NZ_CBXI010000040.1"/>
</dbReference>
<keyword evidence="4" id="KW-0808">Transferase</keyword>
<accession>W6NK32</accession>
<keyword evidence="5 8" id="KW-0812">Transmembrane</keyword>
<feature type="transmembrane region" description="Helical" evidence="8">
    <location>
        <begin position="12"/>
        <end position="32"/>
    </location>
</feature>